<evidence type="ECO:0000313" key="2">
    <source>
        <dbReference type="Proteomes" id="UP000245362"/>
    </source>
</evidence>
<sequence>MLILFLLQTVPVAYADQDPTAPLGWTQPEVRKPVTQKKVRRRPQVPALQSIICKQPDACSAVLNDTLLSQGDSILGYRVIAITNEKVTLKRGGRMWALELFPVDIKHERLQK</sequence>
<organism evidence="1 2">
    <name type="scientific">Vibrio albus</name>
    <dbReference type="NCBI Taxonomy" id="2200953"/>
    <lineage>
        <taxon>Bacteria</taxon>
        <taxon>Pseudomonadati</taxon>
        <taxon>Pseudomonadota</taxon>
        <taxon>Gammaproteobacteria</taxon>
        <taxon>Vibrionales</taxon>
        <taxon>Vibrionaceae</taxon>
        <taxon>Vibrio</taxon>
    </lineage>
</organism>
<accession>A0A2U3B5H3</accession>
<proteinExistence type="predicted"/>
<reference evidence="1 2" key="1">
    <citation type="submission" date="2018-05" db="EMBL/GenBank/DDBJ databases">
        <title>Vibrio limimaris sp. nov., isolated from marine sediment.</title>
        <authorList>
            <person name="Li C.-M."/>
        </authorList>
    </citation>
    <scope>NUCLEOTIDE SEQUENCE [LARGE SCALE GENOMIC DNA]</scope>
    <source>
        <strain evidence="1 2">E4404</strain>
    </source>
</reference>
<dbReference type="Proteomes" id="UP000245362">
    <property type="component" value="Unassembled WGS sequence"/>
</dbReference>
<dbReference type="EMBL" id="QFWT01000012">
    <property type="protein sequence ID" value="PWI32022.1"/>
    <property type="molecule type" value="Genomic_DNA"/>
</dbReference>
<keyword evidence="2" id="KW-1185">Reference proteome</keyword>
<name>A0A2U3B5H3_9VIBR</name>
<dbReference type="AlphaFoldDB" id="A0A2U3B5H3"/>
<evidence type="ECO:0000313" key="1">
    <source>
        <dbReference type="EMBL" id="PWI32022.1"/>
    </source>
</evidence>
<gene>
    <name evidence="1" type="ORF">DI392_17740</name>
</gene>
<comment type="caution">
    <text evidence="1">The sequence shown here is derived from an EMBL/GenBank/DDBJ whole genome shotgun (WGS) entry which is preliminary data.</text>
</comment>
<protein>
    <submittedName>
        <fullName evidence="1">MSHA biogenesis protein MshK</fullName>
    </submittedName>
</protein>
<dbReference type="OrthoDB" id="5917619at2"/>